<organism evidence="9 10">
    <name type="scientific">Streptomyces violaceorubidus</name>
    <dbReference type="NCBI Taxonomy" id="284042"/>
    <lineage>
        <taxon>Bacteria</taxon>
        <taxon>Bacillati</taxon>
        <taxon>Actinomycetota</taxon>
        <taxon>Actinomycetes</taxon>
        <taxon>Kitasatosporales</taxon>
        <taxon>Streptomycetaceae</taxon>
        <taxon>Streptomyces</taxon>
    </lineage>
</organism>
<comment type="caution">
    <text evidence="9">The sequence shown here is derived from an EMBL/GenBank/DDBJ whole genome shotgun (WGS) entry which is preliminary data.</text>
</comment>
<evidence type="ECO:0000256" key="7">
    <source>
        <dbReference type="RuleBase" id="RU004016"/>
    </source>
</evidence>
<accession>A0ABV1T3E2</accession>
<dbReference type="EMBL" id="JBEOZY010000034">
    <property type="protein sequence ID" value="MER6168057.1"/>
    <property type="molecule type" value="Genomic_DNA"/>
</dbReference>
<feature type="domain" description="Peptidase S11 D-alanyl-D-alanine carboxypeptidase A N-terminal" evidence="8">
    <location>
        <begin position="71"/>
        <end position="259"/>
    </location>
</feature>
<gene>
    <name evidence="9" type="ORF">ABT188_26500</name>
</gene>
<evidence type="ECO:0000313" key="9">
    <source>
        <dbReference type="EMBL" id="MER6168057.1"/>
    </source>
</evidence>
<dbReference type="SUPFAM" id="SSF56601">
    <property type="entry name" value="beta-lactamase/transpeptidase-like"/>
    <property type="match status" value="1"/>
</dbReference>
<proteinExistence type="inferred from homology"/>
<evidence type="ECO:0000313" key="10">
    <source>
        <dbReference type="Proteomes" id="UP001496720"/>
    </source>
</evidence>
<keyword evidence="3 9" id="KW-0378">Hydrolase</keyword>
<dbReference type="PRINTS" id="PR00725">
    <property type="entry name" value="DADACBPTASE1"/>
</dbReference>
<evidence type="ECO:0000256" key="4">
    <source>
        <dbReference type="ARBA" id="ARBA00022960"/>
    </source>
</evidence>
<keyword evidence="10" id="KW-1185">Reference proteome</keyword>
<protein>
    <submittedName>
        <fullName evidence="9">Serine hydrolase</fullName>
    </submittedName>
</protein>
<dbReference type="PANTHER" id="PTHR21581">
    <property type="entry name" value="D-ALANYL-D-ALANINE CARBOXYPEPTIDASE"/>
    <property type="match status" value="1"/>
</dbReference>
<dbReference type="InterPro" id="IPR018044">
    <property type="entry name" value="Peptidase_S11"/>
</dbReference>
<dbReference type="PANTHER" id="PTHR21581:SF33">
    <property type="entry name" value="D-ALANYL-D-ALANINE CARBOXYPEPTIDASE DACB"/>
    <property type="match status" value="1"/>
</dbReference>
<name>A0ABV1T3E2_9ACTN</name>
<dbReference type="InterPro" id="IPR001967">
    <property type="entry name" value="Peptidase_S11_N"/>
</dbReference>
<evidence type="ECO:0000256" key="6">
    <source>
        <dbReference type="ARBA" id="ARBA00023316"/>
    </source>
</evidence>
<keyword evidence="4" id="KW-0133">Cell shape</keyword>
<dbReference type="GO" id="GO:0016787">
    <property type="term" value="F:hydrolase activity"/>
    <property type="evidence" value="ECO:0007669"/>
    <property type="project" value="UniProtKB-KW"/>
</dbReference>
<dbReference type="InterPro" id="IPR012338">
    <property type="entry name" value="Beta-lactam/transpept-like"/>
</dbReference>
<dbReference type="Proteomes" id="UP001496720">
    <property type="component" value="Unassembled WGS sequence"/>
</dbReference>
<dbReference type="Pfam" id="PF00768">
    <property type="entry name" value="Peptidase_S11"/>
    <property type="match status" value="1"/>
</dbReference>
<keyword evidence="5" id="KW-0573">Peptidoglycan synthesis</keyword>
<evidence type="ECO:0000259" key="8">
    <source>
        <dbReference type="Pfam" id="PF00768"/>
    </source>
</evidence>
<evidence type="ECO:0000256" key="3">
    <source>
        <dbReference type="ARBA" id="ARBA00022801"/>
    </source>
</evidence>
<comment type="similarity">
    <text evidence="1 7">Belongs to the peptidase S11 family.</text>
</comment>
<dbReference type="Gene3D" id="3.40.710.10">
    <property type="entry name" value="DD-peptidase/beta-lactamase superfamily"/>
    <property type="match status" value="1"/>
</dbReference>
<keyword evidence="6" id="KW-0961">Cell wall biogenesis/degradation</keyword>
<evidence type="ECO:0000256" key="1">
    <source>
        <dbReference type="ARBA" id="ARBA00007164"/>
    </source>
</evidence>
<evidence type="ECO:0000256" key="5">
    <source>
        <dbReference type="ARBA" id="ARBA00022984"/>
    </source>
</evidence>
<keyword evidence="2" id="KW-0732">Signal</keyword>
<sequence length="323" mass="33970">MPRRLPPRSRIVAAGAAALITLAILGTAIRFGGFGEGTPRTGGEPGASSLPWPREGQAAVRVEGYGDLGSHGPDRPVPIASVTKVMTAYVILRDHPLRRGESGPRITVDSQAADESVSGAESTVPLEQGQRLSQRHLLELMLVPSGNNIARLLARWDAGSQEAFVGKMNRAAAELAMNRTTYTGASGLESTTTSTAADQLKLARQVMRDEVFRSVVAQSHASVPGTSRTVDNTNTLLDTPGVIGIKTGSSTPAGGALMWAVTVPDRRGRQHLALGVVLHQRAGTSPQEGLRAVFDSSRVLVEAVRSRVATAPPPTVGVTSRSR</sequence>
<reference evidence="9 10" key="1">
    <citation type="submission" date="2024-06" db="EMBL/GenBank/DDBJ databases">
        <title>The Natural Products Discovery Center: Release of the First 8490 Sequenced Strains for Exploring Actinobacteria Biosynthetic Diversity.</title>
        <authorList>
            <person name="Kalkreuter E."/>
            <person name="Kautsar S.A."/>
            <person name="Yang D."/>
            <person name="Bader C.D."/>
            <person name="Teijaro C.N."/>
            <person name="Fluegel L."/>
            <person name="Davis C.M."/>
            <person name="Simpson J.R."/>
            <person name="Lauterbach L."/>
            <person name="Steele A.D."/>
            <person name="Gui C."/>
            <person name="Meng S."/>
            <person name="Li G."/>
            <person name="Viehrig K."/>
            <person name="Ye F."/>
            <person name="Su P."/>
            <person name="Kiefer A.F."/>
            <person name="Nichols A."/>
            <person name="Cepeda A.J."/>
            <person name="Yan W."/>
            <person name="Fan B."/>
            <person name="Jiang Y."/>
            <person name="Adhikari A."/>
            <person name="Zheng C.-J."/>
            <person name="Schuster L."/>
            <person name="Cowan T.M."/>
            <person name="Smanski M.J."/>
            <person name="Chevrette M.G."/>
            <person name="De Carvalho L.P.S."/>
            <person name="Shen B."/>
        </authorList>
    </citation>
    <scope>NUCLEOTIDE SEQUENCE [LARGE SCALE GENOMIC DNA]</scope>
    <source>
        <strain evidence="9 10">NPDC001615</strain>
    </source>
</reference>
<evidence type="ECO:0000256" key="2">
    <source>
        <dbReference type="ARBA" id="ARBA00022729"/>
    </source>
</evidence>